<sequence length="162" mass="18173">SSLGQFKMFISVPVALGLQTVNHSQEIVNLSLLLSFISSDIIKKHYSILTFFDKFLKDPFLLTTPLIKCYTTVLCITFKIVSTSQDKYAKATHEICTKHVLEESYCILILCSETPTKADDQKESVVSPRVGSHGLLHRLDNQLHCSFVVESSISNTRAINHL</sequence>
<protein>
    <submittedName>
        <fullName evidence="1">Uncharacterized protein</fullName>
    </submittedName>
</protein>
<name>A0A433TCB8_ELYCH</name>
<evidence type="ECO:0000313" key="1">
    <source>
        <dbReference type="EMBL" id="RUS79252.1"/>
    </source>
</evidence>
<dbReference type="AlphaFoldDB" id="A0A433TCB8"/>
<dbReference type="EMBL" id="RQTK01000462">
    <property type="protein sequence ID" value="RUS79252.1"/>
    <property type="molecule type" value="Genomic_DNA"/>
</dbReference>
<evidence type="ECO:0000313" key="2">
    <source>
        <dbReference type="Proteomes" id="UP000271974"/>
    </source>
</evidence>
<feature type="non-terminal residue" evidence="1">
    <location>
        <position position="1"/>
    </location>
</feature>
<organism evidence="1 2">
    <name type="scientific">Elysia chlorotica</name>
    <name type="common">Eastern emerald elysia</name>
    <name type="synonym">Sea slug</name>
    <dbReference type="NCBI Taxonomy" id="188477"/>
    <lineage>
        <taxon>Eukaryota</taxon>
        <taxon>Metazoa</taxon>
        <taxon>Spiralia</taxon>
        <taxon>Lophotrochozoa</taxon>
        <taxon>Mollusca</taxon>
        <taxon>Gastropoda</taxon>
        <taxon>Heterobranchia</taxon>
        <taxon>Euthyneura</taxon>
        <taxon>Panpulmonata</taxon>
        <taxon>Sacoglossa</taxon>
        <taxon>Placobranchoidea</taxon>
        <taxon>Plakobranchidae</taxon>
        <taxon>Elysia</taxon>
    </lineage>
</organism>
<dbReference type="Proteomes" id="UP000271974">
    <property type="component" value="Unassembled WGS sequence"/>
</dbReference>
<proteinExistence type="predicted"/>
<accession>A0A433TCB8</accession>
<keyword evidence="2" id="KW-1185">Reference proteome</keyword>
<comment type="caution">
    <text evidence="1">The sequence shown here is derived from an EMBL/GenBank/DDBJ whole genome shotgun (WGS) entry which is preliminary data.</text>
</comment>
<gene>
    <name evidence="1" type="ORF">EGW08_012982</name>
</gene>
<reference evidence="1 2" key="1">
    <citation type="submission" date="2019-01" db="EMBL/GenBank/DDBJ databases">
        <title>A draft genome assembly of the solar-powered sea slug Elysia chlorotica.</title>
        <authorList>
            <person name="Cai H."/>
            <person name="Li Q."/>
            <person name="Fang X."/>
            <person name="Li J."/>
            <person name="Curtis N.E."/>
            <person name="Altenburger A."/>
            <person name="Shibata T."/>
            <person name="Feng M."/>
            <person name="Maeda T."/>
            <person name="Schwartz J.A."/>
            <person name="Shigenobu S."/>
            <person name="Lundholm N."/>
            <person name="Nishiyama T."/>
            <person name="Yang H."/>
            <person name="Hasebe M."/>
            <person name="Li S."/>
            <person name="Pierce S.K."/>
            <person name="Wang J."/>
        </authorList>
    </citation>
    <scope>NUCLEOTIDE SEQUENCE [LARGE SCALE GENOMIC DNA]</scope>
    <source>
        <strain evidence="1">EC2010</strain>
        <tissue evidence="1">Whole organism of an adult</tissue>
    </source>
</reference>
<feature type="non-terminal residue" evidence="1">
    <location>
        <position position="162"/>
    </location>
</feature>